<dbReference type="Proteomes" id="UP001240643">
    <property type="component" value="Unassembled WGS sequence"/>
</dbReference>
<organism evidence="1 2">
    <name type="scientific">Mycoplasmoides fastidiosum</name>
    <dbReference type="NCBI Taxonomy" id="92758"/>
    <lineage>
        <taxon>Bacteria</taxon>
        <taxon>Bacillati</taxon>
        <taxon>Mycoplasmatota</taxon>
        <taxon>Mycoplasmoidales</taxon>
        <taxon>Mycoplasmoidaceae</taxon>
        <taxon>Mycoplasmoides</taxon>
    </lineage>
</organism>
<comment type="caution">
    <text evidence="1">The sequence shown here is derived from an EMBL/GenBank/DDBJ whole genome shotgun (WGS) entry which is preliminary data.</text>
</comment>
<dbReference type="EMBL" id="JAUSWO010000001">
    <property type="protein sequence ID" value="MDQ0514086.1"/>
    <property type="molecule type" value="Genomic_DNA"/>
</dbReference>
<accession>A0ABU0LZF3</accession>
<evidence type="ECO:0000313" key="1">
    <source>
        <dbReference type="EMBL" id="MDQ0514086.1"/>
    </source>
</evidence>
<sequence length="206" mass="24595">MNIQQMLNWMKSLWSRLNSWQKIKHEVQNLFAVQLKDFVTRMKTGKKNVNLSYIEKISAQFETVVNNKQSYVNKIDNFKEIIYLENFFDNKNQAFERLMAGITDAIRTRKQIIFPEFFITWWSNQTGYLNYPTLSVNKAELSTNLKIYDPLNLDDPDVIKTFKSLMKVLHYELKEQEMYLFLNKHIIIAFSQNNGYYLLFSNEVNS</sequence>
<proteinExistence type="predicted"/>
<evidence type="ECO:0008006" key="3">
    <source>
        <dbReference type="Google" id="ProtNLM"/>
    </source>
</evidence>
<gene>
    <name evidence="1" type="ORF">J2Z62_000524</name>
</gene>
<reference evidence="1" key="1">
    <citation type="submission" date="2023-07" db="EMBL/GenBank/DDBJ databases">
        <title>Genomic Encyclopedia of Type Strains, Phase IV (KMG-IV): sequencing the most valuable type-strain genomes for metagenomic binning, comparative biology and taxonomic classification.</title>
        <authorList>
            <person name="Goeker M."/>
        </authorList>
    </citation>
    <scope>NUCLEOTIDE SEQUENCE [LARGE SCALE GENOMIC DNA]</scope>
    <source>
        <strain evidence="1">DSM 21204</strain>
    </source>
</reference>
<keyword evidence="2" id="KW-1185">Reference proteome</keyword>
<protein>
    <recommendedName>
        <fullName evidence="3">DUF2714 domain-containing protein</fullName>
    </recommendedName>
</protein>
<dbReference type="Pfam" id="PF10896">
    <property type="entry name" value="DUF2714"/>
    <property type="match status" value="1"/>
</dbReference>
<dbReference type="InterPro" id="IPR021222">
    <property type="entry name" value="DUF2714"/>
</dbReference>
<name>A0ABU0LZF3_9BACT</name>
<evidence type="ECO:0000313" key="2">
    <source>
        <dbReference type="Proteomes" id="UP001240643"/>
    </source>
</evidence>